<protein>
    <submittedName>
        <fullName evidence="1">Uncharacterized protein</fullName>
    </submittedName>
</protein>
<proteinExistence type="predicted"/>
<name>A0A0A8Y205_ARUDO</name>
<sequence>MGLFQLNTIHFEEQLKYFRKKLSYAAIIIFSSKVSYSS</sequence>
<organism evidence="1">
    <name type="scientific">Arundo donax</name>
    <name type="common">Giant reed</name>
    <name type="synonym">Donax arundinaceus</name>
    <dbReference type="NCBI Taxonomy" id="35708"/>
    <lineage>
        <taxon>Eukaryota</taxon>
        <taxon>Viridiplantae</taxon>
        <taxon>Streptophyta</taxon>
        <taxon>Embryophyta</taxon>
        <taxon>Tracheophyta</taxon>
        <taxon>Spermatophyta</taxon>
        <taxon>Magnoliopsida</taxon>
        <taxon>Liliopsida</taxon>
        <taxon>Poales</taxon>
        <taxon>Poaceae</taxon>
        <taxon>PACMAD clade</taxon>
        <taxon>Arundinoideae</taxon>
        <taxon>Arundineae</taxon>
        <taxon>Arundo</taxon>
    </lineage>
</organism>
<reference evidence="1" key="2">
    <citation type="journal article" date="2015" name="Data Brief">
        <title>Shoot transcriptome of the giant reed, Arundo donax.</title>
        <authorList>
            <person name="Barrero R.A."/>
            <person name="Guerrero F.D."/>
            <person name="Moolhuijzen P."/>
            <person name="Goolsby J.A."/>
            <person name="Tidwell J."/>
            <person name="Bellgard S.E."/>
            <person name="Bellgard M.I."/>
        </authorList>
    </citation>
    <scope>NUCLEOTIDE SEQUENCE</scope>
    <source>
        <tissue evidence="1">Shoot tissue taken approximately 20 cm above the soil surface</tissue>
    </source>
</reference>
<dbReference type="AlphaFoldDB" id="A0A0A8Y205"/>
<evidence type="ECO:0000313" key="1">
    <source>
        <dbReference type="EMBL" id="JAD19205.1"/>
    </source>
</evidence>
<reference evidence="1" key="1">
    <citation type="submission" date="2014-09" db="EMBL/GenBank/DDBJ databases">
        <authorList>
            <person name="Magalhaes I.L.F."/>
            <person name="Oliveira U."/>
            <person name="Santos F.R."/>
            <person name="Vidigal T.H.D.A."/>
            <person name="Brescovit A.D."/>
            <person name="Santos A.J."/>
        </authorList>
    </citation>
    <scope>NUCLEOTIDE SEQUENCE</scope>
    <source>
        <tissue evidence="1">Shoot tissue taken approximately 20 cm above the soil surface</tissue>
    </source>
</reference>
<accession>A0A0A8Y205</accession>
<dbReference type="EMBL" id="GBRH01278690">
    <property type="protein sequence ID" value="JAD19205.1"/>
    <property type="molecule type" value="Transcribed_RNA"/>
</dbReference>